<dbReference type="Pfam" id="PF00480">
    <property type="entry name" value="ROK"/>
    <property type="match status" value="1"/>
</dbReference>
<evidence type="ECO:0000256" key="1">
    <source>
        <dbReference type="ARBA" id="ARBA00006479"/>
    </source>
</evidence>
<evidence type="ECO:0000313" key="3">
    <source>
        <dbReference type="Proteomes" id="UP001501074"/>
    </source>
</evidence>
<dbReference type="PROSITE" id="PS01125">
    <property type="entry name" value="ROK"/>
    <property type="match status" value="1"/>
</dbReference>
<comment type="similarity">
    <text evidence="1">Belongs to the ROK (NagC/XylR) family.</text>
</comment>
<dbReference type="SUPFAM" id="SSF53067">
    <property type="entry name" value="Actin-like ATPase domain"/>
    <property type="match status" value="1"/>
</dbReference>
<dbReference type="PANTHER" id="PTHR18964:SF149">
    <property type="entry name" value="BIFUNCTIONAL UDP-N-ACETYLGLUCOSAMINE 2-EPIMERASE_N-ACETYLMANNOSAMINE KINASE"/>
    <property type="match status" value="1"/>
</dbReference>
<proteinExistence type="inferred from homology"/>
<dbReference type="InterPro" id="IPR000600">
    <property type="entry name" value="ROK"/>
</dbReference>
<dbReference type="Gene3D" id="3.30.420.40">
    <property type="match status" value="2"/>
</dbReference>
<dbReference type="Proteomes" id="UP001501074">
    <property type="component" value="Unassembled WGS sequence"/>
</dbReference>
<name>A0ABP7A2I6_9ACTN</name>
<sequence>MIKVGNTPDFPPSPQDVRAPRLGLVTQTEGIRTPSSWVVVGLDNGGTTDNATVLDATGSFLVDQLVEIPSRVLDGPELAVEALADSFENIIRITNTPLTLVRAVGLDTPGPASATGIISSKGATNFSQVSWHGFDIRAALERRLGLPVVYNNDANAAALYAHHRYFGPEEAMQKSSVAGIVGTGFGGGVVDDGRVIKGAAGMAGELGHVQLPLQDVLEDGQPIPRCNCGFLGDVESFASLTGIKNNLLPYWLTRFPGHPLADEPIERAAKMLRGYGEKEDPLALAVFGQQAKAMGKLFTIAANFTDPDVYFIGGGVVEAEPSFRQWFLNTVRESTQLRAEQLAAASFELVPDRDMAGARGAAVAAFDAVMAEVPKSV</sequence>
<gene>
    <name evidence="2" type="ORF">GCM10022223_45830</name>
</gene>
<comment type="caution">
    <text evidence="2">The sequence shown here is derived from an EMBL/GenBank/DDBJ whole genome shotgun (WGS) entry which is preliminary data.</text>
</comment>
<dbReference type="EMBL" id="BAAAZO010000009">
    <property type="protein sequence ID" value="GAA3623660.1"/>
    <property type="molecule type" value="Genomic_DNA"/>
</dbReference>
<dbReference type="InterPro" id="IPR043129">
    <property type="entry name" value="ATPase_NBD"/>
</dbReference>
<keyword evidence="3" id="KW-1185">Reference proteome</keyword>
<organism evidence="2 3">
    <name type="scientific">Kineosporia mesophila</name>
    <dbReference type="NCBI Taxonomy" id="566012"/>
    <lineage>
        <taxon>Bacteria</taxon>
        <taxon>Bacillati</taxon>
        <taxon>Actinomycetota</taxon>
        <taxon>Actinomycetes</taxon>
        <taxon>Kineosporiales</taxon>
        <taxon>Kineosporiaceae</taxon>
        <taxon>Kineosporia</taxon>
    </lineage>
</organism>
<accession>A0ABP7A2I6</accession>
<evidence type="ECO:0000313" key="2">
    <source>
        <dbReference type="EMBL" id="GAA3623660.1"/>
    </source>
</evidence>
<protein>
    <submittedName>
        <fullName evidence="2">ROK family glucokinase</fullName>
    </submittedName>
</protein>
<dbReference type="InterPro" id="IPR049874">
    <property type="entry name" value="ROK_cs"/>
</dbReference>
<reference evidence="3" key="1">
    <citation type="journal article" date="2019" name="Int. J. Syst. Evol. Microbiol.">
        <title>The Global Catalogue of Microorganisms (GCM) 10K type strain sequencing project: providing services to taxonomists for standard genome sequencing and annotation.</title>
        <authorList>
            <consortium name="The Broad Institute Genomics Platform"/>
            <consortium name="The Broad Institute Genome Sequencing Center for Infectious Disease"/>
            <person name="Wu L."/>
            <person name="Ma J."/>
        </authorList>
    </citation>
    <scope>NUCLEOTIDE SEQUENCE [LARGE SCALE GENOMIC DNA]</scope>
    <source>
        <strain evidence="3">JCM 16902</strain>
    </source>
</reference>
<dbReference type="PANTHER" id="PTHR18964">
    <property type="entry name" value="ROK (REPRESSOR, ORF, KINASE) FAMILY"/>
    <property type="match status" value="1"/>
</dbReference>